<dbReference type="OrthoDB" id="6516979at2759"/>
<comment type="caution">
    <text evidence="2">The sequence shown here is derived from an EMBL/GenBank/DDBJ whole genome shotgun (WGS) entry which is preliminary data.</text>
</comment>
<evidence type="ECO:0000313" key="2">
    <source>
        <dbReference type="EMBL" id="OTF81359.1"/>
    </source>
</evidence>
<protein>
    <submittedName>
        <fullName evidence="2">Uncharacterized protein</fullName>
    </submittedName>
</protein>
<reference evidence="2 3" key="1">
    <citation type="submission" date="2017-03" db="EMBL/GenBank/DDBJ databases">
        <title>Genome Survey of Euroglyphus maynei.</title>
        <authorList>
            <person name="Arlian L.G."/>
            <person name="Morgan M.S."/>
            <person name="Rider S.D."/>
        </authorList>
    </citation>
    <scope>NUCLEOTIDE SEQUENCE [LARGE SCALE GENOMIC DNA]</scope>
    <source>
        <strain evidence="2">Arlian Lab</strain>
        <tissue evidence="2">Whole body</tissue>
    </source>
</reference>
<keyword evidence="1" id="KW-0812">Transmembrane</keyword>
<name>A0A1Y3BK84_EURMA</name>
<feature type="transmembrane region" description="Helical" evidence="1">
    <location>
        <begin position="6"/>
        <end position="24"/>
    </location>
</feature>
<dbReference type="InterPro" id="IPR006631">
    <property type="entry name" value="DM4_12"/>
</dbReference>
<sequence>MNPKRIIFLFILNFINLTLIWYSVNCARIVQRQHIHPVFVPNEFAVIAPQPLQVHRQSQHLFPNIFSGPLALAAFLFTIPLLPSLIMTPVAMAGLPSAFNVLSSMVSGLTNGKPLQSLIDPLYMMNSENQTNPFNQPIRRQLNMMRSIAKTFRVVMNKRYGQPLAAPRSIGNELIDNAVGSEDGQMEKSFKGMDLLYTSLRDVYSVIRNGLRRYEITDSECQSRIVCEIHQKIISHNKLLKTFSVNLLDVLNLEKHVDSWSTLNQQSKESIKFYINAAKIGFANKDCNKEFRNCPTLGSRQFRRFIFNRKSLLNLI</sequence>
<accession>A0A1Y3BK84</accession>
<proteinExistence type="predicted"/>
<dbReference type="Proteomes" id="UP000194236">
    <property type="component" value="Unassembled WGS sequence"/>
</dbReference>
<gene>
    <name evidence="2" type="ORF">BLA29_000787</name>
</gene>
<dbReference type="Pfam" id="PF07841">
    <property type="entry name" value="DM4_12"/>
    <property type="match status" value="1"/>
</dbReference>
<evidence type="ECO:0000256" key="1">
    <source>
        <dbReference type="SAM" id="Phobius"/>
    </source>
</evidence>
<keyword evidence="1" id="KW-1133">Transmembrane helix</keyword>
<organism evidence="2 3">
    <name type="scientific">Euroglyphus maynei</name>
    <name type="common">Mayne's house dust mite</name>
    <dbReference type="NCBI Taxonomy" id="6958"/>
    <lineage>
        <taxon>Eukaryota</taxon>
        <taxon>Metazoa</taxon>
        <taxon>Ecdysozoa</taxon>
        <taxon>Arthropoda</taxon>
        <taxon>Chelicerata</taxon>
        <taxon>Arachnida</taxon>
        <taxon>Acari</taxon>
        <taxon>Acariformes</taxon>
        <taxon>Sarcoptiformes</taxon>
        <taxon>Astigmata</taxon>
        <taxon>Psoroptidia</taxon>
        <taxon>Analgoidea</taxon>
        <taxon>Pyroglyphidae</taxon>
        <taxon>Pyroglyphinae</taxon>
        <taxon>Euroglyphus</taxon>
    </lineage>
</organism>
<dbReference type="AlphaFoldDB" id="A0A1Y3BK84"/>
<feature type="transmembrane region" description="Helical" evidence="1">
    <location>
        <begin position="61"/>
        <end position="82"/>
    </location>
</feature>
<evidence type="ECO:0000313" key="3">
    <source>
        <dbReference type="Proteomes" id="UP000194236"/>
    </source>
</evidence>
<keyword evidence="3" id="KW-1185">Reference proteome</keyword>
<keyword evidence="1" id="KW-0472">Membrane</keyword>
<dbReference type="EMBL" id="MUJZ01014109">
    <property type="protein sequence ID" value="OTF81359.1"/>
    <property type="molecule type" value="Genomic_DNA"/>
</dbReference>